<accession>A0A0A9CP16</accession>
<sequence>MALAPRACPLAWPTSTPTAGTGCPPTWCRRRGTTLVLTPMRGSTCLVLSTPSGSRLRVTPRTELLMLLHRWHPMARYDMAWYFIIFDCCAALSNQSFTTCRGGTVVKFDFSCAVLDLGQEVQQMFSILPV</sequence>
<evidence type="ECO:0000313" key="1">
    <source>
        <dbReference type="EMBL" id="JAD78059.1"/>
    </source>
</evidence>
<proteinExistence type="predicted"/>
<dbReference type="PROSITE" id="PS51257">
    <property type="entry name" value="PROKAR_LIPOPROTEIN"/>
    <property type="match status" value="1"/>
</dbReference>
<dbReference type="EMBL" id="GBRH01219836">
    <property type="protein sequence ID" value="JAD78059.1"/>
    <property type="molecule type" value="Transcribed_RNA"/>
</dbReference>
<protein>
    <submittedName>
        <fullName evidence="1">Pgd2</fullName>
    </submittedName>
</protein>
<reference evidence="1" key="2">
    <citation type="journal article" date="2015" name="Data Brief">
        <title>Shoot transcriptome of the giant reed, Arundo donax.</title>
        <authorList>
            <person name="Barrero R.A."/>
            <person name="Guerrero F.D."/>
            <person name="Moolhuijzen P."/>
            <person name="Goolsby J.A."/>
            <person name="Tidwell J."/>
            <person name="Bellgard S.E."/>
            <person name="Bellgard M.I."/>
        </authorList>
    </citation>
    <scope>NUCLEOTIDE SEQUENCE</scope>
    <source>
        <tissue evidence="1">Shoot tissue taken approximately 20 cm above the soil surface</tissue>
    </source>
</reference>
<organism evidence="1">
    <name type="scientific">Arundo donax</name>
    <name type="common">Giant reed</name>
    <name type="synonym">Donax arundinaceus</name>
    <dbReference type="NCBI Taxonomy" id="35708"/>
    <lineage>
        <taxon>Eukaryota</taxon>
        <taxon>Viridiplantae</taxon>
        <taxon>Streptophyta</taxon>
        <taxon>Embryophyta</taxon>
        <taxon>Tracheophyta</taxon>
        <taxon>Spermatophyta</taxon>
        <taxon>Magnoliopsida</taxon>
        <taxon>Liliopsida</taxon>
        <taxon>Poales</taxon>
        <taxon>Poaceae</taxon>
        <taxon>PACMAD clade</taxon>
        <taxon>Arundinoideae</taxon>
        <taxon>Arundineae</taxon>
        <taxon>Arundo</taxon>
    </lineage>
</organism>
<name>A0A0A9CP16_ARUDO</name>
<dbReference type="AlphaFoldDB" id="A0A0A9CP16"/>
<reference evidence="1" key="1">
    <citation type="submission" date="2014-09" db="EMBL/GenBank/DDBJ databases">
        <authorList>
            <person name="Magalhaes I.L.F."/>
            <person name="Oliveira U."/>
            <person name="Santos F.R."/>
            <person name="Vidigal T.H.D.A."/>
            <person name="Brescovit A.D."/>
            <person name="Santos A.J."/>
        </authorList>
    </citation>
    <scope>NUCLEOTIDE SEQUENCE</scope>
    <source>
        <tissue evidence="1">Shoot tissue taken approximately 20 cm above the soil surface</tissue>
    </source>
</reference>